<dbReference type="Pfam" id="PF01032">
    <property type="entry name" value="FecCD"/>
    <property type="match status" value="1"/>
</dbReference>
<accession>A0ABY7AKK3</accession>
<dbReference type="InterPro" id="IPR037294">
    <property type="entry name" value="ABC_BtuC-like"/>
</dbReference>
<evidence type="ECO:0000256" key="1">
    <source>
        <dbReference type="ARBA" id="ARBA00004651"/>
    </source>
</evidence>
<keyword evidence="6 8" id="KW-1133">Transmembrane helix</keyword>
<keyword evidence="4" id="KW-1003">Cell membrane</keyword>
<feature type="transmembrane region" description="Helical" evidence="8">
    <location>
        <begin position="272"/>
        <end position="296"/>
    </location>
</feature>
<dbReference type="Gene3D" id="1.10.3470.10">
    <property type="entry name" value="ABC transporter involved in vitamin B12 uptake, BtuC"/>
    <property type="match status" value="1"/>
</dbReference>
<feature type="transmembrane region" description="Helical" evidence="8">
    <location>
        <begin position="308"/>
        <end position="328"/>
    </location>
</feature>
<evidence type="ECO:0000256" key="2">
    <source>
        <dbReference type="ARBA" id="ARBA00007935"/>
    </source>
</evidence>
<feature type="transmembrane region" description="Helical" evidence="8">
    <location>
        <begin position="118"/>
        <end position="138"/>
    </location>
</feature>
<evidence type="ECO:0000256" key="3">
    <source>
        <dbReference type="ARBA" id="ARBA00022448"/>
    </source>
</evidence>
<evidence type="ECO:0000313" key="9">
    <source>
        <dbReference type="EMBL" id="WAJ68965.1"/>
    </source>
</evidence>
<evidence type="ECO:0000256" key="5">
    <source>
        <dbReference type="ARBA" id="ARBA00022692"/>
    </source>
</evidence>
<feature type="transmembrane region" description="Helical" evidence="8">
    <location>
        <begin position="191"/>
        <end position="213"/>
    </location>
</feature>
<comment type="similarity">
    <text evidence="2">Belongs to the binding-protein-dependent transport system permease family. FecCD subfamily.</text>
</comment>
<name>A0ABY7AKK3_9ALTE</name>
<dbReference type="PANTHER" id="PTHR30472">
    <property type="entry name" value="FERRIC ENTEROBACTIN TRANSPORT SYSTEM PERMEASE PROTEIN"/>
    <property type="match status" value="1"/>
</dbReference>
<organism evidence="9 10">
    <name type="scientific">Catenovulum adriaticum</name>
    <dbReference type="NCBI Taxonomy" id="2984846"/>
    <lineage>
        <taxon>Bacteria</taxon>
        <taxon>Pseudomonadati</taxon>
        <taxon>Pseudomonadota</taxon>
        <taxon>Gammaproteobacteria</taxon>
        <taxon>Alteromonadales</taxon>
        <taxon>Alteromonadaceae</taxon>
        <taxon>Catenovulum</taxon>
    </lineage>
</organism>
<keyword evidence="3" id="KW-0813">Transport</keyword>
<keyword evidence="10" id="KW-1185">Reference proteome</keyword>
<reference evidence="9" key="1">
    <citation type="submission" date="2022-10" db="EMBL/GenBank/DDBJ databases">
        <title>Catenovulum adriacola sp. nov. isolated in the Harbour of Susak.</title>
        <authorList>
            <person name="Schoch T."/>
            <person name="Reich S.J."/>
            <person name="Stoeferle S."/>
            <person name="Flaiz M."/>
            <person name="Kazda M."/>
            <person name="Riedel C.U."/>
            <person name="Duerre P."/>
        </authorList>
    </citation>
    <scope>NUCLEOTIDE SEQUENCE</scope>
    <source>
        <strain evidence="9">TS8</strain>
    </source>
</reference>
<dbReference type="PANTHER" id="PTHR30472:SF67">
    <property type="entry name" value="PERMEASE OF ABC TRANSPORTER-RELATED"/>
    <property type="match status" value="1"/>
</dbReference>
<keyword evidence="7 8" id="KW-0472">Membrane</keyword>
<dbReference type="CDD" id="cd06550">
    <property type="entry name" value="TM_ABC_iron-siderophores_like"/>
    <property type="match status" value="1"/>
</dbReference>
<keyword evidence="5 8" id="KW-0812">Transmembrane</keyword>
<dbReference type="EMBL" id="CP109965">
    <property type="protein sequence ID" value="WAJ68965.1"/>
    <property type="molecule type" value="Genomic_DNA"/>
</dbReference>
<evidence type="ECO:0000256" key="4">
    <source>
        <dbReference type="ARBA" id="ARBA00022475"/>
    </source>
</evidence>
<feature type="transmembrane region" description="Helical" evidence="8">
    <location>
        <begin position="64"/>
        <end position="81"/>
    </location>
</feature>
<sequence>MITRSHKNGLYYLLAITALLLSILMSFTFGAAETSPLAIIQCLSGQCADQFEQTLVWQIRLPRILAALFCGAGLAVAGAVLQNTTRNPLAEPYLFGVVSGAGLGATIVSILVPEQAAFYLPFAAFLGAVCAICLVMVVGLSAHAKRAESFILAGVAISFMFSAISQFLLYMGDPFATNRIMFWLMGSLARVEMGNVAIIAPVIIICISTVMLFHRHLDALLLGDENAQSLGISVSLLRMLMLGICAALTATLVAYCGGIGFVGLMIPHIVRHWFGATTAKLIIGCVLVGSIFLIWVDVIARTLMVGQELPIGIITSILGSIFFLFIMLKKQQ</sequence>
<dbReference type="Proteomes" id="UP001163726">
    <property type="component" value="Chromosome"/>
</dbReference>
<feature type="transmembrane region" description="Helical" evidence="8">
    <location>
        <begin position="9"/>
        <end position="29"/>
    </location>
</feature>
<proteinExistence type="inferred from homology"/>
<feature type="transmembrane region" description="Helical" evidence="8">
    <location>
        <begin position="93"/>
        <end position="112"/>
    </location>
</feature>
<evidence type="ECO:0000256" key="6">
    <source>
        <dbReference type="ARBA" id="ARBA00022989"/>
    </source>
</evidence>
<evidence type="ECO:0000256" key="7">
    <source>
        <dbReference type="ARBA" id="ARBA00023136"/>
    </source>
</evidence>
<dbReference type="SUPFAM" id="SSF81345">
    <property type="entry name" value="ABC transporter involved in vitamin B12 uptake, BtuC"/>
    <property type="match status" value="1"/>
</dbReference>
<comment type="subcellular location">
    <subcellularLocation>
        <location evidence="1">Cell membrane</location>
        <topology evidence="1">Multi-pass membrane protein</topology>
    </subcellularLocation>
</comment>
<feature type="transmembrane region" description="Helical" evidence="8">
    <location>
        <begin position="240"/>
        <end position="266"/>
    </location>
</feature>
<feature type="transmembrane region" description="Helical" evidence="8">
    <location>
        <begin position="150"/>
        <end position="171"/>
    </location>
</feature>
<evidence type="ECO:0000256" key="8">
    <source>
        <dbReference type="SAM" id="Phobius"/>
    </source>
</evidence>
<protein>
    <submittedName>
        <fullName evidence="9">Iron ABC transporter permease</fullName>
    </submittedName>
</protein>
<dbReference type="RefSeq" id="WP_268073077.1">
    <property type="nucleotide sequence ID" value="NZ_CP109965.1"/>
</dbReference>
<gene>
    <name evidence="9" type="ORF">OLW01_07120</name>
</gene>
<dbReference type="InterPro" id="IPR000522">
    <property type="entry name" value="ABC_transptr_permease_BtuC"/>
</dbReference>
<evidence type="ECO:0000313" key="10">
    <source>
        <dbReference type="Proteomes" id="UP001163726"/>
    </source>
</evidence>